<feature type="compositionally biased region" description="Acidic residues" evidence="1">
    <location>
        <begin position="13"/>
        <end position="24"/>
    </location>
</feature>
<feature type="transmembrane region" description="Helical" evidence="2">
    <location>
        <begin position="337"/>
        <end position="356"/>
    </location>
</feature>
<feature type="transmembrane region" description="Helical" evidence="2">
    <location>
        <begin position="254"/>
        <end position="278"/>
    </location>
</feature>
<feature type="transmembrane region" description="Helical" evidence="2">
    <location>
        <begin position="59"/>
        <end position="79"/>
    </location>
</feature>
<name>A0A0G4IF83_9ALVE</name>
<feature type="transmembrane region" description="Helical" evidence="2">
    <location>
        <begin position="169"/>
        <end position="196"/>
    </location>
</feature>
<protein>
    <submittedName>
        <fullName evidence="3">Uncharacterized protein</fullName>
    </submittedName>
</protein>
<dbReference type="EMBL" id="CDMZ01005908">
    <property type="protein sequence ID" value="CEM55764.1"/>
    <property type="molecule type" value="Genomic_DNA"/>
</dbReference>
<feature type="transmembrane region" description="Helical" evidence="2">
    <location>
        <begin position="120"/>
        <end position="138"/>
    </location>
</feature>
<evidence type="ECO:0000256" key="2">
    <source>
        <dbReference type="SAM" id="Phobius"/>
    </source>
</evidence>
<feature type="region of interest" description="Disordered" evidence="1">
    <location>
        <begin position="1"/>
        <end position="24"/>
    </location>
</feature>
<organism evidence="3">
    <name type="scientific">Chromera velia CCMP2878</name>
    <dbReference type="NCBI Taxonomy" id="1169474"/>
    <lineage>
        <taxon>Eukaryota</taxon>
        <taxon>Sar</taxon>
        <taxon>Alveolata</taxon>
        <taxon>Colpodellida</taxon>
        <taxon>Chromeraceae</taxon>
        <taxon>Chromera</taxon>
    </lineage>
</organism>
<feature type="transmembrane region" description="Helical" evidence="2">
    <location>
        <begin position="405"/>
        <end position="426"/>
    </location>
</feature>
<feature type="transmembrane region" description="Helical" evidence="2">
    <location>
        <begin position="362"/>
        <end position="384"/>
    </location>
</feature>
<dbReference type="PhylomeDB" id="A0A0G4IF83"/>
<keyword evidence="2" id="KW-0472">Membrane</keyword>
<evidence type="ECO:0000256" key="1">
    <source>
        <dbReference type="SAM" id="MobiDB-lite"/>
    </source>
</evidence>
<evidence type="ECO:0000313" key="3">
    <source>
        <dbReference type="EMBL" id="CEM55764.1"/>
    </source>
</evidence>
<proteinExistence type="predicted"/>
<accession>A0A0G4IF83</accession>
<dbReference type="AlphaFoldDB" id="A0A0G4IF83"/>
<keyword evidence="2" id="KW-1133">Transmembrane helix</keyword>
<keyword evidence="2" id="KW-0812">Transmembrane</keyword>
<sequence length="456" mass="50327">MGNEAEYGKVGTDEEALMTQGEEEEENVDGEHVFEDGDLSNVYVAACFNPNTKGVPHPWPAFLTYLLVLAVQVIALMAVNPSLFNLSDNFHKASTPQVLAGLRLPVQSLARVNDLMGMEFLSFFLRTCAVLLLSLFTTTTVREDLVGLCFFVSAKRNGDGSNFDSKGSFWIALPFLIFSNTIFPVLLMVIATFTLYDEGMSLADVVVDSVALLFVLELDNNVSKAFTVLFDGYLDLSKVSVPLKAVRQRDFSQVLVTLVPCFLMFSMPSIVLTIFGGMPTGKRFIDFDEMPDGFNYQQHLPLALCLYALAMGVTGQGVTASITLLQTAVQHGDWLEKALSAGTLLMGSCAGLLTIVCVYTEQILPTIAMAMLGLVCALVWIVGATRYTMEEMSDRAFDVKTWSRIFMYLPPTLLFCGCLFLAYHMLVLQGDELQAKAWLKMPFETSLPQQQEELHA</sequence>
<feature type="transmembrane region" description="Helical" evidence="2">
    <location>
        <begin position="298"/>
        <end position="325"/>
    </location>
</feature>
<reference evidence="3" key="1">
    <citation type="submission" date="2014-11" db="EMBL/GenBank/DDBJ databases">
        <authorList>
            <person name="Otto D Thomas"/>
            <person name="Naeem Raeece"/>
        </authorList>
    </citation>
    <scope>NUCLEOTIDE SEQUENCE</scope>
</reference>
<gene>
    <name evidence="3" type="ORF">Cvel_13822</name>
</gene>
<dbReference type="VEuPathDB" id="CryptoDB:Cvel_13822"/>